<protein>
    <submittedName>
        <fullName evidence="2">Uncharacterized protein</fullName>
    </submittedName>
</protein>
<sequence>MEGGSGSAPLAPDDITAAAASSHARPEGPQPNVSKSLGSAAGPQGHAAQSATASEYGAYLLGVAEYTCSNGRPGPARHGPELNGPARPDSYMGRVLCRAGPFGPKARGGPRSTTPAHETHEDQIWPEREEVTGGAVRGRRGRKRAMPRRGGGERERTPASGGRRQAALRRGEEAGGTGQEEREEASVGTREG</sequence>
<proteinExistence type="predicted"/>
<gene>
    <name evidence="2" type="ORF">EJB05_24628</name>
</gene>
<feature type="region of interest" description="Disordered" evidence="1">
    <location>
        <begin position="1"/>
        <end position="51"/>
    </location>
</feature>
<dbReference type="Gramene" id="TVU32866">
    <property type="protein sequence ID" value="TVU32866"/>
    <property type="gene ID" value="EJB05_24628"/>
</dbReference>
<feature type="non-terminal residue" evidence="2">
    <location>
        <position position="1"/>
    </location>
</feature>
<comment type="caution">
    <text evidence="2">The sequence shown here is derived from an EMBL/GenBank/DDBJ whole genome shotgun (WGS) entry which is preliminary data.</text>
</comment>
<accession>A0A5J9VA81</accession>
<feature type="region of interest" description="Disordered" evidence="1">
    <location>
        <begin position="67"/>
        <end position="192"/>
    </location>
</feature>
<evidence type="ECO:0000256" key="1">
    <source>
        <dbReference type="SAM" id="MobiDB-lite"/>
    </source>
</evidence>
<dbReference type="Proteomes" id="UP000324897">
    <property type="component" value="Chromosome 1"/>
</dbReference>
<feature type="compositionally biased region" description="Basic and acidic residues" evidence="1">
    <location>
        <begin position="117"/>
        <end position="131"/>
    </location>
</feature>
<evidence type="ECO:0000313" key="3">
    <source>
        <dbReference type="Proteomes" id="UP000324897"/>
    </source>
</evidence>
<reference evidence="2 3" key="1">
    <citation type="journal article" date="2019" name="Sci. Rep.">
        <title>A high-quality genome of Eragrostis curvula grass provides insights into Poaceae evolution and supports new strategies to enhance forage quality.</title>
        <authorList>
            <person name="Carballo J."/>
            <person name="Santos B.A.C.M."/>
            <person name="Zappacosta D."/>
            <person name="Garbus I."/>
            <person name="Selva J.P."/>
            <person name="Gallo C.A."/>
            <person name="Diaz A."/>
            <person name="Albertini E."/>
            <person name="Caccamo M."/>
            <person name="Echenique V."/>
        </authorList>
    </citation>
    <scope>NUCLEOTIDE SEQUENCE [LARGE SCALE GENOMIC DNA]</scope>
    <source>
        <strain evidence="3">cv. Victoria</strain>
        <tissue evidence="2">Leaf</tissue>
    </source>
</reference>
<name>A0A5J9VA81_9POAL</name>
<dbReference type="EMBL" id="RWGY01000011">
    <property type="protein sequence ID" value="TVU32866.1"/>
    <property type="molecule type" value="Genomic_DNA"/>
</dbReference>
<organism evidence="2 3">
    <name type="scientific">Eragrostis curvula</name>
    <name type="common">weeping love grass</name>
    <dbReference type="NCBI Taxonomy" id="38414"/>
    <lineage>
        <taxon>Eukaryota</taxon>
        <taxon>Viridiplantae</taxon>
        <taxon>Streptophyta</taxon>
        <taxon>Embryophyta</taxon>
        <taxon>Tracheophyta</taxon>
        <taxon>Spermatophyta</taxon>
        <taxon>Magnoliopsida</taxon>
        <taxon>Liliopsida</taxon>
        <taxon>Poales</taxon>
        <taxon>Poaceae</taxon>
        <taxon>PACMAD clade</taxon>
        <taxon>Chloridoideae</taxon>
        <taxon>Eragrostideae</taxon>
        <taxon>Eragrostidinae</taxon>
        <taxon>Eragrostis</taxon>
    </lineage>
</organism>
<evidence type="ECO:0000313" key="2">
    <source>
        <dbReference type="EMBL" id="TVU32866.1"/>
    </source>
</evidence>
<feature type="compositionally biased region" description="Basic residues" evidence="1">
    <location>
        <begin position="137"/>
        <end position="147"/>
    </location>
</feature>
<keyword evidence="3" id="KW-1185">Reference proteome</keyword>
<dbReference type="AlphaFoldDB" id="A0A5J9VA81"/>